<evidence type="ECO:0000313" key="3">
    <source>
        <dbReference type="EMBL" id="TCM67502.1"/>
    </source>
</evidence>
<dbReference type="AlphaFoldDB" id="A0A4R1XW59"/>
<dbReference type="InterPro" id="IPR036286">
    <property type="entry name" value="LexA/Signal_pep-like_sf"/>
</dbReference>
<dbReference type="NCBIfam" id="NF007621">
    <property type="entry name" value="PRK10276.1"/>
    <property type="match status" value="1"/>
</dbReference>
<proteinExistence type="predicted"/>
<dbReference type="InterPro" id="IPR039418">
    <property type="entry name" value="LexA-like"/>
</dbReference>
<evidence type="ECO:0000313" key="4">
    <source>
        <dbReference type="Proteomes" id="UP000294963"/>
    </source>
</evidence>
<dbReference type="OrthoDB" id="9787787at2"/>
<feature type="compositionally biased region" description="Polar residues" evidence="1">
    <location>
        <begin position="1"/>
        <end position="16"/>
    </location>
</feature>
<reference evidence="3 4" key="1">
    <citation type="submission" date="2019-03" db="EMBL/GenBank/DDBJ databases">
        <title>Genomic analyses of the natural microbiome of Caenorhabditis elegans.</title>
        <authorList>
            <person name="Samuel B."/>
        </authorList>
    </citation>
    <scope>NUCLEOTIDE SEQUENCE [LARGE SCALE GENOMIC DNA]</scope>
    <source>
        <strain evidence="3 4">JUb89</strain>
    </source>
</reference>
<dbReference type="Pfam" id="PF00717">
    <property type="entry name" value="Peptidase_S24"/>
    <property type="match status" value="1"/>
</dbReference>
<dbReference type="EMBL" id="SLVJ01000008">
    <property type="protein sequence ID" value="TCM67502.1"/>
    <property type="molecule type" value="Genomic_DNA"/>
</dbReference>
<evidence type="ECO:0000256" key="1">
    <source>
        <dbReference type="SAM" id="MobiDB-lite"/>
    </source>
</evidence>
<sequence length="214" mass="24013">MSNHSNQTKQQDQQAVESRHGGARANAGRKAQFNEPTKVIRVPESQVSFIKNWLLSNAKTGNQSDRAKRLTVQPLQANNDKIYQIPMATERVAAGFPSPAQDDIEQSLDLNEYLVRNEGSTFIVKANSLSMLDAGIDINDPLLVDKSISAKSGDIVIAMLDNEFTVKRLMYDTRFSPAKAWLKAENPDFENIYIEDGQELQIWGVVTYNLKPMR</sequence>
<comment type="caution">
    <text evidence="3">The sequence shown here is derived from an EMBL/GenBank/DDBJ whole genome shotgun (WGS) entry which is preliminary data.</text>
</comment>
<evidence type="ECO:0000259" key="2">
    <source>
        <dbReference type="Pfam" id="PF00717"/>
    </source>
</evidence>
<dbReference type="InterPro" id="IPR015927">
    <property type="entry name" value="Peptidase_S24_S26A/B/C"/>
</dbReference>
<organism evidence="3 4">
    <name type="scientific">Acinetobacter calcoaceticus</name>
    <dbReference type="NCBI Taxonomy" id="471"/>
    <lineage>
        <taxon>Bacteria</taxon>
        <taxon>Pseudomonadati</taxon>
        <taxon>Pseudomonadota</taxon>
        <taxon>Gammaproteobacteria</taxon>
        <taxon>Moraxellales</taxon>
        <taxon>Moraxellaceae</taxon>
        <taxon>Acinetobacter</taxon>
        <taxon>Acinetobacter calcoaceticus/baumannii complex</taxon>
    </lineage>
</organism>
<dbReference type="Gene3D" id="2.10.109.10">
    <property type="entry name" value="Umud Fragment, subunit A"/>
    <property type="match status" value="1"/>
</dbReference>
<keyword evidence="4" id="KW-1185">Reference proteome</keyword>
<gene>
    <name evidence="3" type="ORF">EC844_10816</name>
</gene>
<accession>A0A4R1XW59</accession>
<feature type="region of interest" description="Disordered" evidence="1">
    <location>
        <begin position="1"/>
        <end position="36"/>
    </location>
</feature>
<protein>
    <submittedName>
        <fullName evidence="3">DNA polymerase V</fullName>
    </submittedName>
</protein>
<dbReference type="InterPro" id="IPR050077">
    <property type="entry name" value="LexA_repressor"/>
</dbReference>
<dbReference type="PANTHER" id="PTHR33516:SF2">
    <property type="entry name" value="LEXA REPRESSOR-RELATED"/>
    <property type="match status" value="1"/>
</dbReference>
<dbReference type="CDD" id="cd06529">
    <property type="entry name" value="S24_LexA-like"/>
    <property type="match status" value="1"/>
</dbReference>
<dbReference type="PANTHER" id="PTHR33516">
    <property type="entry name" value="LEXA REPRESSOR"/>
    <property type="match status" value="1"/>
</dbReference>
<name>A0A4R1XW59_ACICA</name>
<dbReference type="Proteomes" id="UP000294963">
    <property type="component" value="Unassembled WGS sequence"/>
</dbReference>
<dbReference type="SUPFAM" id="SSF51306">
    <property type="entry name" value="LexA/Signal peptidase"/>
    <property type="match status" value="1"/>
</dbReference>
<feature type="domain" description="Peptidase S24/S26A/S26B/S26C" evidence="2">
    <location>
        <begin position="90"/>
        <end position="206"/>
    </location>
</feature>